<reference evidence="2" key="2">
    <citation type="submission" date="2011-04" db="EMBL/GenBank/DDBJ databases">
        <authorList>
            <person name="Genoscope - CEA"/>
        </authorList>
    </citation>
    <scope>NUCLEOTIDE SEQUENCE</scope>
    <source>
        <strain evidence="2">R229</strain>
    </source>
</reference>
<proteinExistence type="predicted"/>
<feature type="compositionally biased region" description="Basic and acidic residues" evidence="1">
    <location>
        <begin position="14"/>
        <end position="28"/>
    </location>
</feature>
<evidence type="ECO:0000256" key="1">
    <source>
        <dbReference type="SAM" id="MobiDB-lite"/>
    </source>
</evidence>
<reference evidence="2" key="1">
    <citation type="journal article" date="2011" name="PLoS ONE">
        <title>Ralstonia syzygii, the Blood Disease Bacterium and some Asian R. solanacearum strains form a single genomic species despite divergent lifestyles.</title>
        <authorList>
            <person name="Remenant B."/>
            <person name="de Cambiaire J.C."/>
            <person name="Cellier G."/>
            <person name="Jacobs J.M."/>
            <person name="Mangenot S."/>
            <person name="Barbe V."/>
            <person name="Lajus A."/>
            <person name="Vallenet D."/>
            <person name="Medigue C."/>
            <person name="Fegan M."/>
            <person name="Allen C."/>
            <person name="Prior P."/>
        </authorList>
    </citation>
    <scope>NUCLEOTIDE SEQUENCE</scope>
    <source>
        <strain evidence="2">R229</strain>
    </source>
</reference>
<name>G2ZNL0_9RALS</name>
<dbReference type="EMBL" id="FR854067">
    <property type="protein sequence ID" value="CCA80623.1"/>
    <property type="molecule type" value="Genomic_DNA"/>
</dbReference>
<protein>
    <submittedName>
        <fullName evidence="2">Uncharacterized protein</fullName>
    </submittedName>
</protein>
<organism evidence="2">
    <name type="scientific">blood disease bacterium R229</name>
    <dbReference type="NCBI Taxonomy" id="741978"/>
    <lineage>
        <taxon>Bacteria</taxon>
        <taxon>Pseudomonadati</taxon>
        <taxon>Pseudomonadota</taxon>
        <taxon>Betaproteobacteria</taxon>
        <taxon>Burkholderiales</taxon>
        <taxon>Burkholderiaceae</taxon>
        <taxon>Ralstonia</taxon>
        <taxon>Ralstonia solanacearum species complex</taxon>
    </lineage>
</organism>
<gene>
    <name evidence="2" type="ORF">BDB_110053</name>
</gene>
<sequence>MPSLRRAAFRSRAKSRDAYGDHEDVEHE</sequence>
<dbReference type="AlphaFoldDB" id="G2ZNL0"/>
<evidence type="ECO:0000313" key="2">
    <source>
        <dbReference type="EMBL" id="CCA80623.1"/>
    </source>
</evidence>
<accession>G2ZNL0</accession>
<feature type="region of interest" description="Disordered" evidence="1">
    <location>
        <begin position="1"/>
        <end position="28"/>
    </location>
</feature>